<dbReference type="CDD" id="cd06580">
    <property type="entry name" value="TM_PBP1_transp_TpRbsC_like"/>
    <property type="match status" value="1"/>
</dbReference>
<keyword evidence="2" id="KW-1003">Cell membrane</keyword>
<feature type="transmembrane region" description="Helical" evidence="6">
    <location>
        <begin position="203"/>
        <end position="225"/>
    </location>
</feature>
<feature type="transmembrane region" description="Helical" evidence="6">
    <location>
        <begin position="256"/>
        <end position="277"/>
    </location>
</feature>
<feature type="transmembrane region" description="Helical" evidence="6">
    <location>
        <begin position="118"/>
        <end position="140"/>
    </location>
</feature>
<evidence type="ECO:0000256" key="6">
    <source>
        <dbReference type="SAM" id="Phobius"/>
    </source>
</evidence>
<dbReference type="Proteomes" id="UP000675409">
    <property type="component" value="Unassembled WGS sequence"/>
</dbReference>
<dbReference type="PANTHER" id="PTHR43370:SF1">
    <property type="entry name" value="GUANOSINE ABC TRANSPORTER PERMEASE PROTEIN NUPQ"/>
    <property type="match status" value="1"/>
</dbReference>
<keyword evidence="3 6" id="KW-0812">Transmembrane</keyword>
<feature type="transmembrane region" description="Helical" evidence="6">
    <location>
        <begin position="359"/>
        <end position="381"/>
    </location>
</feature>
<evidence type="ECO:0000256" key="4">
    <source>
        <dbReference type="ARBA" id="ARBA00022989"/>
    </source>
</evidence>
<reference evidence="7 8" key="1">
    <citation type="journal article" date="2021" name="Arch. Microbiol.">
        <title>Myceligenerans indicum sp. nov., an actinobacterium isolated from mangrove sediment of Sundarbans, India.</title>
        <authorList>
            <person name="Asha K."/>
            <person name="Bhadury P."/>
        </authorList>
    </citation>
    <scope>NUCLEOTIDE SEQUENCE [LARGE SCALE GENOMIC DNA]</scope>
    <source>
        <strain evidence="7 8">I2</strain>
    </source>
</reference>
<evidence type="ECO:0000256" key="1">
    <source>
        <dbReference type="ARBA" id="ARBA00004651"/>
    </source>
</evidence>
<proteinExistence type="predicted"/>
<feature type="transmembrane region" description="Helical" evidence="6">
    <location>
        <begin position="20"/>
        <end position="38"/>
    </location>
</feature>
<feature type="transmembrane region" description="Helical" evidence="6">
    <location>
        <begin position="147"/>
        <end position="167"/>
    </location>
</feature>
<dbReference type="PANTHER" id="PTHR43370">
    <property type="entry name" value="SUGAR ABC TRANSPORTER INTEGRAL MEMBRANE PROTEIN-RELATED"/>
    <property type="match status" value="1"/>
</dbReference>
<accession>A0ABS1LGB0</accession>
<evidence type="ECO:0000313" key="8">
    <source>
        <dbReference type="Proteomes" id="UP000675409"/>
    </source>
</evidence>
<dbReference type="RefSeq" id="WP_201845079.1">
    <property type="nucleotide sequence ID" value="NZ_JABBYC010000002.1"/>
</dbReference>
<feature type="transmembrane region" description="Helical" evidence="6">
    <location>
        <begin position="173"/>
        <end position="196"/>
    </location>
</feature>
<comment type="caution">
    <text evidence="7">The sequence shown here is derived from an EMBL/GenBank/DDBJ whole genome shotgun (WGS) entry which is preliminary data.</text>
</comment>
<sequence length="420" mass="43879">MTTVTSQPVRLVGRSWKTPIACGLFTVLATVLFIGQGRPGETTFQLSRDADLVQLPPLVAPVGATTLGLTVVLLLLTAHAVWLAVTRRRPQIWSSLAFAVAFLVAFLTWAAAGQTLPVLGLLVGTVGISVPLVFGALGGVISERVGVINVAIEGQLLGGAFVSAVVASLTGNLYAGLLGAVVAGVFVSLVLAVFSIRYWVDQVIVGVVLIVFVTGLTSFLSSTVLTKDAAALNSPPRFPAIDVPVLSQIPIIGPTFFRQTVIVYAAYVAVVVVYMCLFHTKWGLRVRAAGEHPQAADTVGIKVNAMRLWAVSIAGAVVGIGGAYFTLGAVGSFQQNMTAGMGYIALAAVIFGRWHPIRATLAALLFGFATNLQYVLGAIGSPVPSEFMLMLPYLVTIVAVAGLAGQVRKPAASGLPYARR</sequence>
<evidence type="ECO:0000313" key="7">
    <source>
        <dbReference type="EMBL" id="MBL0885247.1"/>
    </source>
</evidence>
<feature type="transmembrane region" description="Helical" evidence="6">
    <location>
        <begin position="92"/>
        <end position="112"/>
    </location>
</feature>
<dbReference type="Pfam" id="PF02653">
    <property type="entry name" value="BPD_transp_2"/>
    <property type="match status" value="1"/>
</dbReference>
<feature type="transmembrane region" description="Helical" evidence="6">
    <location>
        <begin position="333"/>
        <end position="352"/>
    </location>
</feature>
<evidence type="ECO:0000256" key="2">
    <source>
        <dbReference type="ARBA" id="ARBA00022475"/>
    </source>
</evidence>
<evidence type="ECO:0000256" key="5">
    <source>
        <dbReference type="ARBA" id="ARBA00023136"/>
    </source>
</evidence>
<evidence type="ECO:0000256" key="3">
    <source>
        <dbReference type="ARBA" id="ARBA00022692"/>
    </source>
</evidence>
<organism evidence="7 8">
    <name type="scientific">Myceligenerans indicum</name>
    <dbReference type="NCBI Taxonomy" id="2593663"/>
    <lineage>
        <taxon>Bacteria</taxon>
        <taxon>Bacillati</taxon>
        <taxon>Actinomycetota</taxon>
        <taxon>Actinomycetes</taxon>
        <taxon>Micrococcales</taxon>
        <taxon>Promicromonosporaceae</taxon>
        <taxon>Myceligenerans</taxon>
    </lineage>
</organism>
<gene>
    <name evidence="7" type="ORF">HGK34_02935</name>
</gene>
<keyword evidence="4 6" id="KW-1133">Transmembrane helix</keyword>
<name>A0ABS1LGB0_9MICO</name>
<protein>
    <submittedName>
        <fullName evidence="7">ABC transporter permease</fullName>
    </submittedName>
</protein>
<dbReference type="InterPro" id="IPR001851">
    <property type="entry name" value="ABC_transp_permease"/>
</dbReference>
<feature type="transmembrane region" description="Helical" evidence="6">
    <location>
        <begin position="387"/>
        <end position="405"/>
    </location>
</feature>
<keyword evidence="8" id="KW-1185">Reference proteome</keyword>
<keyword evidence="5 6" id="KW-0472">Membrane</keyword>
<comment type="subcellular location">
    <subcellularLocation>
        <location evidence="1">Cell membrane</location>
        <topology evidence="1">Multi-pass membrane protein</topology>
    </subcellularLocation>
</comment>
<feature type="transmembrane region" description="Helical" evidence="6">
    <location>
        <begin position="58"/>
        <end position="85"/>
    </location>
</feature>
<feature type="transmembrane region" description="Helical" evidence="6">
    <location>
        <begin position="308"/>
        <end position="327"/>
    </location>
</feature>
<dbReference type="EMBL" id="JABBYC010000002">
    <property type="protein sequence ID" value="MBL0885247.1"/>
    <property type="molecule type" value="Genomic_DNA"/>
</dbReference>